<dbReference type="AlphaFoldDB" id="A0A2Z7AXY5"/>
<feature type="region of interest" description="Disordered" evidence="2">
    <location>
        <begin position="1"/>
        <end position="69"/>
    </location>
</feature>
<dbReference type="Proteomes" id="UP000250235">
    <property type="component" value="Unassembled WGS sequence"/>
</dbReference>
<feature type="compositionally biased region" description="Polar residues" evidence="2">
    <location>
        <begin position="104"/>
        <end position="113"/>
    </location>
</feature>
<dbReference type="Pfam" id="PF04484">
    <property type="entry name" value="QWRF"/>
    <property type="match status" value="1"/>
</dbReference>
<dbReference type="GO" id="GO:0008017">
    <property type="term" value="F:microtubule binding"/>
    <property type="evidence" value="ECO:0007669"/>
    <property type="project" value="TreeGrafter"/>
</dbReference>
<reference evidence="3 4" key="1">
    <citation type="journal article" date="2015" name="Proc. Natl. Acad. Sci. U.S.A.">
        <title>The resurrection genome of Boea hygrometrica: A blueprint for survival of dehydration.</title>
        <authorList>
            <person name="Xiao L."/>
            <person name="Yang G."/>
            <person name="Zhang L."/>
            <person name="Yang X."/>
            <person name="Zhao S."/>
            <person name="Ji Z."/>
            <person name="Zhou Q."/>
            <person name="Hu M."/>
            <person name="Wang Y."/>
            <person name="Chen M."/>
            <person name="Xu Y."/>
            <person name="Jin H."/>
            <person name="Xiao X."/>
            <person name="Hu G."/>
            <person name="Bao F."/>
            <person name="Hu Y."/>
            <person name="Wan P."/>
            <person name="Li L."/>
            <person name="Deng X."/>
            <person name="Kuang T."/>
            <person name="Xiang C."/>
            <person name="Zhu J.K."/>
            <person name="Oliver M.J."/>
            <person name="He Y."/>
        </authorList>
    </citation>
    <scope>NUCLEOTIDE SEQUENCE [LARGE SCALE GENOMIC DNA]</scope>
    <source>
        <strain evidence="4">cv. XS01</strain>
    </source>
</reference>
<keyword evidence="4" id="KW-1185">Reference proteome</keyword>
<feature type="compositionally biased region" description="Basic and acidic residues" evidence="2">
    <location>
        <begin position="94"/>
        <end position="103"/>
    </location>
</feature>
<feature type="compositionally biased region" description="Polar residues" evidence="2">
    <location>
        <begin position="36"/>
        <end position="45"/>
    </location>
</feature>
<protein>
    <submittedName>
        <fullName evidence="3">QWRF motif-containing protein 7-like</fullName>
    </submittedName>
</protein>
<evidence type="ECO:0000313" key="4">
    <source>
        <dbReference type="Proteomes" id="UP000250235"/>
    </source>
</evidence>
<dbReference type="GO" id="GO:0005880">
    <property type="term" value="C:nuclear microtubule"/>
    <property type="evidence" value="ECO:0007669"/>
    <property type="project" value="TreeGrafter"/>
</dbReference>
<dbReference type="GO" id="GO:0051225">
    <property type="term" value="P:spindle assembly"/>
    <property type="evidence" value="ECO:0007669"/>
    <property type="project" value="TreeGrafter"/>
</dbReference>
<evidence type="ECO:0000256" key="1">
    <source>
        <dbReference type="ARBA" id="ARBA00010016"/>
    </source>
</evidence>
<comment type="similarity">
    <text evidence="1">Belongs to the QWRF family.</text>
</comment>
<feature type="compositionally biased region" description="Basic and acidic residues" evidence="2">
    <location>
        <begin position="57"/>
        <end position="69"/>
    </location>
</feature>
<evidence type="ECO:0000313" key="3">
    <source>
        <dbReference type="EMBL" id="KZV24147.1"/>
    </source>
</evidence>
<accession>A0A2Z7AXY5</accession>
<proteinExistence type="inferred from homology"/>
<sequence>MTDHTDLPAAEPPAPPLTQRRSRVREVSSRFMSPLIQPNSSSPNQRDYPRSKSVQRRRTDENHVPDTNRSLDKCLVFGVSAVQRKQQPQRAKQQCKENGDDHQLSNVRVSSRPDTPISIGTDRIVQSRYRQVFNSVNRSNSLSSSSNGCTPVSAAARLLQEATSDVEKKLSKISISRDGSDHQSSSSCPNSPLCMPMSKLRGGPDTWSSMPDVDKWIAERIPSNAGKIQSDCARSLNFSSSVKVGGGTSLPPHPSFSIKSGIDARKGKKISNHLGDLHSLKILSNHHLQWRWANSKAEAAAHVQQQEAEKKLYSLGCKISNIREDVQRKRNELSALRGIQTLNSIVEAQMPHLDEWSTMEEDYSISLSGITNALLRSSARLPVSGEVRADIDELENAMSSAYKVVESIGSRIQIFMEKAEEMDGSISELARMVGEERVHIEECGDLLAKTQKSQVEECSLRGTFIQLYHINHQSMQKKAQ</sequence>
<dbReference type="PANTHER" id="PTHR31807:SF6">
    <property type="entry name" value="PROTEIN ENDOSPERM DEFECTIVE 1-RELATED"/>
    <property type="match status" value="1"/>
</dbReference>
<gene>
    <name evidence="3" type="ORF">F511_28415</name>
</gene>
<dbReference type="EMBL" id="KV012875">
    <property type="protein sequence ID" value="KZV24147.1"/>
    <property type="molecule type" value="Genomic_DNA"/>
</dbReference>
<evidence type="ECO:0000256" key="2">
    <source>
        <dbReference type="SAM" id="MobiDB-lite"/>
    </source>
</evidence>
<dbReference type="InterPro" id="IPR007573">
    <property type="entry name" value="QWRF"/>
</dbReference>
<dbReference type="GO" id="GO:0005737">
    <property type="term" value="C:cytoplasm"/>
    <property type="evidence" value="ECO:0007669"/>
    <property type="project" value="TreeGrafter"/>
</dbReference>
<organism evidence="3 4">
    <name type="scientific">Dorcoceras hygrometricum</name>
    <dbReference type="NCBI Taxonomy" id="472368"/>
    <lineage>
        <taxon>Eukaryota</taxon>
        <taxon>Viridiplantae</taxon>
        <taxon>Streptophyta</taxon>
        <taxon>Embryophyta</taxon>
        <taxon>Tracheophyta</taxon>
        <taxon>Spermatophyta</taxon>
        <taxon>Magnoliopsida</taxon>
        <taxon>eudicotyledons</taxon>
        <taxon>Gunneridae</taxon>
        <taxon>Pentapetalae</taxon>
        <taxon>asterids</taxon>
        <taxon>lamiids</taxon>
        <taxon>Lamiales</taxon>
        <taxon>Gesneriaceae</taxon>
        <taxon>Didymocarpoideae</taxon>
        <taxon>Trichosporeae</taxon>
        <taxon>Loxocarpinae</taxon>
        <taxon>Dorcoceras</taxon>
    </lineage>
</organism>
<name>A0A2Z7AXY5_9LAMI</name>
<dbReference type="OrthoDB" id="542108at2759"/>
<feature type="region of interest" description="Disordered" evidence="2">
    <location>
        <begin position="85"/>
        <end position="119"/>
    </location>
</feature>
<dbReference type="PANTHER" id="PTHR31807">
    <property type="entry name" value="AUGMIN FAMILY MEMBER"/>
    <property type="match status" value="1"/>
</dbReference>